<gene>
    <name evidence="2" type="ORF">DHEL01_v204657</name>
</gene>
<name>A0A2P5I385_DIAHE</name>
<dbReference type="SUPFAM" id="SSF55486">
    <property type="entry name" value="Metalloproteases ('zincins'), catalytic domain"/>
    <property type="match status" value="1"/>
</dbReference>
<dbReference type="InterPro" id="IPR024079">
    <property type="entry name" value="MetalloPept_cat_dom_sf"/>
</dbReference>
<evidence type="ECO:0000256" key="1">
    <source>
        <dbReference type="SAM" id="SignalP"/>
    </source>
</evidence>
<feature type="chain" id="PRO_5015133687" evidence="1">
    <location>
        <begin position="19"/>
        <end position="166"/>
    </location>
</feature>
<keyword evidence="1" id="KW-0732">Signal</keyword>
<dbReference type="EMBL" id="MAVT02000316">
    <property type="protein sequence ID" value="POS76957.1"/>
    <property type="molecule type" value="Genomic_DNA"/>
</dbReference>
<comment type="caution">
    <text evidence="2">The sequence shown here is derived from an EMBL/GenBank/DDBJ whole genome shotgun (WGS) entry which is preliminary data.</text>
</comment>
<feature type="signal peptide" evidence="1">
    <location>
        <begin position="1"/>
        <end position="18"/>
    </location>
</feature>
<dbReference type="STRING" id="158607.A0A2P5I385"/>
<protein>
    <submittedName>
        <fullName evidence="2">Uncharacterized protein</fullName>
    </submittedName>
</protein>
<proteinExistence type="predicted"/>
<evidence type="ECO:0000313" key="2">
    <source>
        <dbReference type="EMBL" id="POS76957.1"/>
    </source>
</evidence>
<organism evidence="2 3">
    <name type="scientific">Diaporthe helianthi</name>
    <dbReference type="NCBI Taxonomy" id="158607"/>
    <lineage>
        <taxon>Eukaryota</taxon>
        <taxon>Fungi</taxon>
        <taxon>Dikarya</taxon>
        <taxon>Ascomycota</taxon>
        <taxon>Pezizomycotina</taxon>
        <taxon>Sordariomycetes</taxon>
        <taxon>Sordariomycetidae</taxon>
        <taxon>Diaporthales</taxon>
        <taxon>Diaporthaceae</taxon>
        <taxon>Diaporthe</taxon>
    </lineage>
</organism>
<sequence length="166" mass="18518">MRFSRILGLLPLLSGVRAASFTSCTEAEILTLERAIERATEKTWAAIDHLEANPNGSDLQTTWYGAFSQERYNRTLTGFKKFAPELATTFKYDCSCKGQDNIVTPGPCYGDIRVSSLYFNETLIPPVGQHRNQWTDTLRAIDYGYGADFCKETALEDPVTASKTAE</sequence>
<reference evidence="2" key="1">
    <citation type="submission" date="2017-09" db="EMBL/GenBank/DDBJ databases">
        <title>Polyketide synthases of a Diaporthe helianthi virulent isolate.</title>
        <authorList>
            <person name="Baroncelli R."/>
        </authorList>
    </citation>
    <scope>NUCLEOTIDE SEQUENCE [LARGE SCALE GENOMIC DNA]</scope>
    <source>
        <strain evidence="2">7/96</strain>
    </source>
</reference>
<dbReference type="InParanoid" id="A0A2P5I385"/>
<dbReference type="AlphaFoldDB" id="A0A2P5I385"/>
<dbReference type="Gene3D" id="3.40.390.10">
    <property type="entry name" value="Collagenase (Catalytic Domain)"/>
    <property type="match status" value="1"/>
</dbReference>
<keyword evidence="3" id="KW-1185">Reference proteome</keyword>
<dbReference type="OrthoDB" id="412874at2759"/>
<accession>A0A2P5I385</accession>
<dbReference type="Proteomes" id="UP000094444">
    <property type="component" value="Unassembled WGS sequence"/>
</dbReference>
<evidence type="ECO:0000313" key="3">
    <source>
        <dbReference type="Proteomes" id="UP000094444"/>
    </source>
</evidence>
<dbReference type="GO" id="GO:0008237">
    <property type="term" value="F:metallopeptidase activity"/>
    <property type="evidence" value="ECO:0007669"/>
    <property type="project" value="InterPro"/>
</dbReference>